<dbReference type="EMBL" id="JAJAXM010000016">
    <property type="protein sequence ID" value="MCG9026192.1"/>
    <property type="molecule type" value="Genomic_DNA"/>
</dbReference>
<evidence type="ECO:0000256" key="1">
    <source>
        <dbReference type="SAM" id="SignalP"/>
    </source>
</evidence>
<dbReference type="Gene3D" id="1.10.890.30">
    <property type="entry name" value="YmgD protein"/>
    <property type="match status" value="1"/>
</dbReference>
<protein>
    <submittedName>
        <fullName evidence="2">YmgD domain containing protein</fullName>
    </submittedName>
    <submittedName>
        <fullName evidence="3">YmgD family protein</fullName>
    </submittedName>
</protein>
<reference evidence="4" key="2">
    <citation type="submission" date="2017-06" db="EMBL/GenBank/DDBJ databases">
        <title>Whole genome sequence of Laribacter hongkongensis LHGZ1.</title>
        <authorList>
            <person name="Chen D."/>
            <person name="Wu H."/>
            <person name="Chen J."/>
        </authorList>
    </citation>
    <scope>NUCLEOTIDE SEQUENCE [LARGE SCALE GENOMIC DNA]</scope>
    <source>
        <strain evidence="4">LHGZ1</strain>
    </source>
</reference>
<dbReference type="InterPro" id="IPR038304">
    <property type="entry name" value="YmgD_sf"/>
</dbReference>
<evidence type="ECO:0000313" key="2">
    <source>
        <dbReference type="EMBL" id="ASJ25519.1"/>
    </source>
</evidence>
<dbReference type="GeneID" id="75110628"/>
<evidence type="ECO:0000313" key="4">
    <source>
        <dbReference type="Proteomes" id="UP000197424"/>
    </source>
</evidence>
<keyword evidence="1" id="KW-0732">Signal</keyword>
<dbReference type="EMBL" id="CP022115">
    <property type="protein sequence ID" value="ASJ25519.1"/>
    <property type="molecule type" value="Genomic_DNA"/>
</dbReference>
<accession>A0A248LLZ0</accession>
<dbReference type="Proteomes" id="UP001200247">
    <property type="component" value="Unassembled WGS sequence"/>
</dbReference>
<dbReference type="AlphaFoldDB" id="A0A248LLZ0"/>
<reference evidence="2" key="1">
    <citation type="journal article" date="2017" name="J. Antimicrob. Chemother.">
        <title>Emergence and genomic analysis of MDR Laribacter hongkongensis strain HLGZ1 from Guangzhou, China.</title>
        <authorList>
            <person name="Wu H.K."/>
            <person name="Chen J.H."/>
            <person name="Yang L."/>
            <person name="Li A.R."/>
            <person name="Su D.H."/>
            <person name="Lin Y.P."/>
            <person name="Chen D.Q."/>
        </authorList>
    </citation>
    <scope>NUCLEOTIDE SEQUENCE</scope>
    <source>
        <strain evidence="2">HLGZ1</strain>
    </source>
</reference>
<reference evidence="2" key="3">
    <citation type="submission" date="2017-06" db="EMBL/GenBank/DDBJ databases">
        <authorList>
            <person name="Kim H.J."/>
            <person name="Triplett B.A."/>
        </authorList>
    </citation>
    <scope>NUCLEOTIDE SEQUENCE</scope>
    <source>
        <strain evidence="2">HLGZ1</strain>
    </source>
</reference>
<sequence length="113" mass="11764">MKKTLTLIALAAALSPLAATAAPAAAGVPAEFFTTCTEANEMAKTDTAAVSDLIARLGNAAVEARDLKIKPRPDLDKDVIKHLNAYCSQDPNGLLITGMDIAMRQVAGEKVGK</sequence>
<reference evidence="3 5" key="4">
    <citation type="submission" date="2021-10" db="EMBL/GenBank/DDBJ databases">
        <title>Whole-genome sequencing analysis of Laribacter hongkongensis: virulence gene profiles, carbohydrate-active enzyme prediction, and antimicrobial resistance characterization.</title>
        <authorList>
            <person name="Yuan P."/>
            <person name="Zhan Y."/>
            <person name="Chen D."/>
        </authorList>
    </citation>
    <scope>NUCLEOTIDE SEQUENCE [LARGE SCALE GENOMIC DNA]</scope>
    <source>
        <strain evidence="3 5">W67</strain>
    </source>
</reference>
<organism evidence="2 4">
    <name type="scientific">Laribacter hongkongensis</name>
    <dbReference type="NCBI Taxonomy" id="168471"/>
    <lineage>
        <taxon>Bacteria</taxon>
        <taxon>Pseudomonadati</taxon>
        <taxon>Pseudomonadota</taxon>
        <taxon>Betaproteobacteria</taxon>
        <taxon>Neisseriales</taxon>
        <taxon>Aquaspirillaceae</taxon>
        <taxon>Laribacter</taxon>
    </lineage>
</organism>
<dbReference type="Pfam" id="PF16456">
    <property type="entry name" value="YmgD"/>
    <property type="match status" value="1"/>
</dbReference>
<feature type="signal peptide" evidence="1">
    <location>
        <begin position="1"/>
        <end position="21"/>
    </location>
</feature>
<dbReference type="Proteomes" id="UP000197424">
    <property type="component" value="Chromosome"/>
</dbReference>
<evidence type="ECO:0000313" key="5">
    <source>
        <dbReference type="Proteomes" id="UP001200247"/>
    </source>
</evidence>
<dbReference type="InterPro" id="IPR032497">
    <property type="entry name" value="YmgD"/>
</dbReference>
<evidence type="ECO:0000313" key="3">
    <source>
        <dbReference type="EMBL" id="MCG9026192.1"/>
    </source>
</evidence>
<feature type="chain" id="PRO_5044379188" evidence="1">
    <location>
        <begin position="22"/>
        <end position="113"/>
    </location>
</feature>
<dbReference type="RefSeq" id="WP_027824564.1">
    <property type="nucleotide sequence ID" value="NZ_CP022115.1"/>
</dbReference>
<gene>
    <name evidence="3" type="ORF">LH440_09810</name>
    <name evidence="2" type="ORF">LHGZ1_2688</name>
</gene>
<name>A0A248LLZ0_9NEIS</name>
<proteinExistence type="predicted"/>